<gene>
    <name evidence="5" type="ORF">LOTGIDRAFT_200624</name>
</gene>
<sequence length="122" mass="13646">MAAAMQEFTLDDCKAALNDVMLAFKQEDNSHRLEEARQLAGNDMLRTMQIFFPIATEIQMGIIEKYGFPADGDGLVRFTQAVKLYEKQDPAITQLNQELRNVLMPPVNVQPVSPSQQNGNSS</sequence>
<proteinExistence type="inferred from homology"/>
<evidence type="ECO:0000256" key="1">
    <source>
        <dbReference type="ARBA" id="ARBA00004496"/>
    </source>
</evidence>
<comment type="subcellular location">
    <subcellularLocation>
        <location evidence="1">Cytoplasm</location>
    </subcellularLocation>
</comment>
<evidence type="ECO:0000256" key="2">
    <source>
        <dbReference type="ARBA" id="ARBA00007083"/>
    </source>
</evidence>
<name>V4B4M3_LOTGI</name>
<dbReference type="InterPro" id="IPR026317">
    <property type="entry name" value="P_C10"/>
</dbReference>
<dbReference type="GO" id="GO:0005737">
    <property type="term" value="C:cytoplasm"/>
    <property type="evidence" value="ECO:0007669"/>
    <property type="project" value="UniProtKB-SubCell"/>
</dbReference>
<evidence type="ECO:0000313" key="6">
    <source>
        <dbReference type="Proteomes" id="UP000030746"/>
    </source>
</evidence>
<dbReference type="PANTHER" id="PTHR13463">
    <property type="entry name" value="PROTEIN C10"/>
    <property type="match status" value="1"/>
</dbReference>
<dbReference type="HOGENOM" id="CLU_144250_0_0_1"/>
<dbReference type="Proteomes" id="UP000030746">
    <property type="component" value="Unassembled WGS sequence"/>
</dbReference>
<dbReference type="AlphaFoldDB" id="V4B4M3"/>
<reference evidence="5 6" key="1">
    <citation type="journal article" date="2013" name="Nature">
        <title>Insights into bilaterian evolution from three spiralian genomes.</title>
        <authorList>
            <person name="Simakov O."/>
            <person name="Marletaz F."/>
            <person name="Cho S.J."/>
            <person name="Edsinger-Gonzales E."/>
            <person name="Havlak P."/>
            <person name="Hellsten U."/>
            <person name="Kuo D.H."/>
            <person name="Larsson T."/>
            <person name="Lv J."/>
            <person name="Arendt D."/>
            <person name="Savage R."/>
            <person name="Osoegawa K."/>
            <person name="de Jong P."/>
            <person name="Grimwood J."/>
            <person name="Chapman J.A."/>
            <person name="Shapiro H."/>
            <person name="Aerts A."/>
            <person name="Otillar R.P."/>
            <person name="Terry A.Y."/>
            <person name="Boore J.L."/>
            <person name="Grigoriev I.V."/>
            <person name="Lindberg D.R."/>
            <person name="Seaver E.C."/>
            <person name="Weisblat D.A."/>
            <person name="Putnam N.H."/>
            <person name="Rokhsar D.S."/>
        </authorList>
    </citation>
    <scope>NUCLEOTIDE SEQUENCE [LARGE SCALE GENOMIC DNA]</scope>
</reference>
<evidence type="ECO:0000313" key="5">
    <source>
        <dbReference type="EMBL" id="ESP00907.1"/>
    </source>
</evidence>
<dbReference type="CTD" id="20245415"/>
<keyword evidence="6" id="KW-1185">Reference proteome</keyword>
<keyword evidence="4" id="KW-0963">Cytoplasm</keyword>
<dbReference type="OrthoDB" id="75738at2759"/>
<protein>
    <recommendedName>
        <fullName evidence="3">Protein C10</fullName>
    </recommendedName>
</protein>
<evidence type="ECO:0000256" key="3">
    <source>
        <dbReference type="ARBA" id="ARBA00020502"/>
    </source>
</evidence>
<dbReference type="PANTHER" id="PTHR13463:SF3">
    <property type="entry name" value="PROTEIN C10"/>
    <property type="match status" value="1"/>
</dbReference>
<dbReference type="OMA" id="GNDMMKM"/>
<comment type="similarity">
    <text evidence="2">Belongs to the UPF0456 family.</text>
</comment>
<feature type="non-terminal residue" evidence="5">
    <location>
        <position position="1"/>
    </location>
</feature>
<evidence type="ECO:0000256" key="4">
    <source>
        <dbReference type="ARBA" id="ARBA00022490"/>
    </source>
</evidence>
<accession>V4B4M3</accession>
<dbReference type="KEGG" id="lgi:LOTGIDRAFT_200624"/>
<dbReference type="RefSeq" id="XP_009048443.1">
    <property type="nucleotide sequence ID" value="XM_009050195.1"/>
</dbReference>
<dbReference type="GeneID" id="20245415"/>
<dbReference type="Pfam" id="PF14974">
    <property type="entry name" value="P_C10"/>
    <property type="match status" value="1"/>
</dbReference>
<dbReference type="EMBL" id="KB200639">
    <property type="protein sequence ID" value="ESP00907.1"/>
    <property type="molecule type" value="Genomic_DNA"/>
</dbReference>
<organism evidence="5 6">
    <name type="scientific">Lottia gigantea</name>
    <name type="common">Giant owl limpet</name>
    <dbReference type="NCBI Taxonomy" id="225164"/>
    <lineage>
        <taxon>Eukaryota</taxon>
        <taxon>Metazoa</taxon>
        <taxon>Spiralia</taxon>
        <taxon>Lophotrochozoa</taxon>
        <taxon>Mollusca</taxon>
        <taxon>Gastropoda</taxon>
        <taxon>Patellogastropoda</taxon>
        <taxon>Lottioidea</taxon>
        <taxon>Lottiidae</taxon>
        <taxon>Lottia</taxon>
    </lineage>
</organism>
<dbReference type="GO" id="GO:0009791">
    <property type="term" value="P:post-embryonic development"/>
    <property type="evidence" value="ECO:0007669"/>
    <property type="project" value="TreeGrafter"/>
</dbReference>